<dbReference type="Pfam" id="PF00873">
    <property type="entry name" value="ACR_tran"/>
    <property type="match status" value="1"/>
</dbReference>
<dbReference type="PANTHER" id="PTHR32063:SF0">
    <property type="entry name" value="SWARMING MOTILITY PROTEIN SWRC"/>
    <property type="match status" value="1"/>
</dbReference>
<name>A0ABY5FYH7_9MICO</name>
<sequence>MHLLSVFSLRNRALIALVTIVVGLFGGLALTTLKQELIPTISASQIVIVTQYPGAAPEIVEQDVSTPIETAIQGVSGLDASNATSSTGFSVVSASFDFGADIVRAEQRVQLAVNRLDLPADVEPQVIVGSIDDLPVLQIAVTSDLSAADLDAALENQAVPDLTDLVGVREVSVQGALGQRVTITPDADELRSLGLSNVDITDALEDYGVLLPAGSITEDGRTLVVLSGVRIASLDELAALPLIGAESAEITTIADVAEVAIVDDPVTNYSRVNGEDALTIGVTKTPAGNTVDVSRAVQAALPAIADAIGSNTEFTIVFDQAPFIEKSIESLAVEGVLGLVFAVIVILVFLLSIRSTLVTAISIPTSVLLTFIGMQVAGYSLNIITLGALTISIGRVVDDSIVVVENIKRHLGLGEDKKTAILTGVKEVATAITASTVTTIAVFLPLALVGDVTGELFRPFALTTTIALAASLFVSLTIVPVLAYWFLRAPKPKKVGAHAAPDEAVEAAPLSIDEESARPTLLQRGYLPVIRWTLKFPAITLLMSILILVGTGFLATGLKTTFIGNSGQNTLTVTQTLENGASLEALDEAATTVESTLLDIDGIETVQASIGSGQGSLAAIFGGGSDITFSITTDADADQDALQATVRDALADISDAGEISVQASGGGGGFGSSDIEVDITAANRADLEAAAQDVLDAVRELDVTAEATSNLAETQPYLAIRVDRERAAELGLSEVAVGGIVTAAMFPASVGSVVLDEKNLSIFLPNPDAPTTAEELRDFSIPTAIGPQPLSELATVDEQEGPASITTIRGTRSATVTVTPGTDDTGTASALVQAAVDELDLPDSASASLGGVTAQQGDAFSQLGLALLAAILIVYVVMVATFKSLRQPLLLLISVPFAATGAIGLQVISGIPLGVPSLIGVLMLIGIVVTNAIVLIDLVNQYRERGMRAREAIIEGSSRRLRPILMTAAATIFALLPLGLGLTGSGGFISQPLAVIVIGGLISSTLLTLVVLPALYYVVEGAKERREDRRAKKAAAATGAPA</sequence>
<dbReference type="Proteomes" id="UP001060039">
    <property type="component" value="Chromosome"/>
</dbReference>
<proteinExistence type="predicted"/>
<dbReference type="RefSeq" id="WP_255160476.1">
    <property type="nucleotide sequence ID" value="NZ_CP101497.1"/>
</dbReference>
<feature type="transmembrane region" description="Helical" evidence="1">
    <location>
        <begin position="889"/>
        <end position="911"/>
    </location>
</feature>
<dbReference type="PANTHER" id="PTHR32063">
    <property type="match status" value="1"/>
</dbReference>
<protein>
    <submittedName>
        <fullName evidence="2">Efflux RND transporter permease subunit</fullName>
    </submittedName>
</protein>
<dbReference type="InterPro" id="IPR001036">
    <property type="entry name" value="Acrflvin-R"/>
</dbReference>
<dbReference type="Gene3D" id="1.20.1640.10">
    <property type="entry name" value="Multidrug efflux transporter AcrB transmembrane domain"/>
    <property type="match status" value="2"/>
</dbReference>
<dbReference type="SUPFAM" id="SSF82714">
    <property type="entry name" value="Multidrug efflux transporter AcrB TolC docking domain, DN and DC subdomains"/>
    <property type="match status" value="2"/>
</dbReference>
<accession>A0ABY5FYH7</accession>
<dbReference type="PRINTS" id="PR00702">
    <property type="entry name" value="ACRIFLAVINRP"/>
</dbReference>
<feature type="transmembrane region" description="Helical" evidence="1">
    <location>
        <begin position="428"/>
        <end position="448"/>
    </location>
</feature>
<evidence type="ECO:0000256" key="1">
    <source>
        <dbReference type="SAM" id="Phobius"/>
    </source>
</evidence>
<keyword evidence="1" id="KW-0472">Membrane</keyword>
<dbReference type="Gene3D" id="3.30.70.1440">
    <property type="entry name" value="Multidrug efflux transporter AcrB pore domain"/>
    <property type="match status" value="1"/>
</dbReference>
<feature type="transmembrane region" description="Helical" evidence="1">
    <location>
        <begin position="863"/>
        <end position="882"/>
    </location>
</feature>
<dbReference type="Gene3D" id="3.30.70.1320">
    <property type="entry name" value="Multidrug efflux transporter AcrB pore domain like"/>
    <property type="match status" value="1"/>
</dbReference>
<dbReference type="InterPro" id="IPR027463">
    <property type="entry name" value="AcrB_DN_DC_subdom"/>
</dbReference>
<keyword evidence="1" id="KW-1133">Transmembrane helix</keyword>
<keyword evidence="1" id="KW-0812">Transmembrane</keyword>
<dbReference type="SUPFAM" id="SSF82693">
    <property type="entry name" value="Multidrug efflux transporter AcrB pore domain, PN1, PN2, PC1 and PC2 subdomains"/>
    <property type="match status" value="2"/>
</dbReference>
<reference evidence="2" key="1">
    <citation type="submission" date="2022-07" db="EMBL/GenBank/DDBJ databases">
        <title>Taxonomic analysis of Microcella humidisoli nov. sp., isolated from riverside soil.</title>
        <authorList>
            <person name="Molina K.M."/>
            <person name="Kim S.B."/>
        </authorList>
    </citation>
    <scope>NUCLEOTIDE SEQUENCE</scope>
    <source>
        <strain evidence="2">MMS21-STM10</strain>
    </source>
</reference>
<evidence type="ECO:0000313" key="3">
    <source>
        <dbReference type="Proteomes" id="UP001060039"/>
    </source>
</evidence>
<feature type="transmembrane region" description="Helical" evidence="1">
    <location>
        <begin position="460"/>
        <end position="487"/>
    </location>
</feature>
<evidence type="ECO:0000313" key="2">
    <source>
        <dbReference type="EMBL" id="UTT63344.1"/>
    </source>
</evidence>
<dbReference type="Gene3D" id="3.30.70.1430">
    <property type="entry name" value="Multidrug efflux transporter AcrB pore domain"/>
    <property type="match status" value="2"/>
</dbReference>
<gene>
    <name evidence="2" type="ORF">NNL39_04365</name>
</gene>
<dbReference type="SUPFAM" id="SSF82866">
    <property type="entry name" value="Multidrug efflux transporter AcrB transmembrane domain"/>
    <property type="match status" value="2"/>
</dbReference>
<keyword evidence="3" id="KW-1185">Reference proteome</keyword>
<feature type="transmembrane region" description="Helical" evidence="1">
    <location>
        <begin position="994"/>
        <end position="1019"/>
    </location>
</feature>
<feature type="transmembrane region" description="Helical" evidence="1">
    <location>
        <begin position="331"/>
        <end position="350"/>
    </location>
</feature>
<feature type="transmembrane region" description="Helical" evidence="1">
    <location>
        <begin position="536"/>
        <end position="558"/>
    </location>
</feature>
<dbReference type="Gene3D" id="3.30.2090.10">
    <property type="entry name" value="Multidrug efflux transporter AcrB TolC docking domain, DN and DC subdomains"/>
    <property type="match status" value="2"/>
</dbReference>
<organism evidence="2 3">
    <name type="scientific">Microcella humidisoli</name>
    <dbReference type="NCBI Taxonomy" id="2963406"/>
    <lineage>
        <taxon>Bacteria</taxon>
        <taxon>Bacillati</taxon>
        <taxon>Actinomycetota</taxon>
        <taxon>Actinomycetes</taxon>
        <taxon>Micrococcales</taxon>
        <taxon>Microbacteriaceae</taxon>
        <taxon>Microcella</taxon>
    </lineage>
</organism>
<feature type="transmembrane region" description="Helical" evidence="1">
    <location>
        <begin position="961"/>
        <end position="982"/>
    </location>
</feature>
<dbReference type="EMBL" id="CP101497">
    <property type="protein sequence ID" value="UTT63344.1"/>
    <property type="molecule type" value="Genomic_DNA"/>
</dbReference>
<feature type="transmembrane region" description="Helical" evidence="1">
    <location>
        <begin position="917"/>
        <end position="940"/>
    </location>
</feature>